<evidence type="ECO:0000256" key="13">
    <source>
        <dbReference type="PIRNR" id="PIRNR001365"/>
    </source>
</evidence>
<comment type="similarity">
    <text evidence="3 13">Belongs to the DapA family.</text>
</comment>
<dbReference type="Proteomes" id="UP000014821">
    <property type="component" value="Unassembled WGS sequence"/>
</dbReference>
<evidence type="ECO:0000256" key="6">
    <source>
        <dbReference type="ARBA" id="ARBA00022605"/>
    </source>
</evidence>
<reference evidence="14" key="1">
    <citation type="submission" date="2013-04" db="EMBL/GenBank/DDBJ databases">
        <title>Genome sequence of Chlamydia psittaci 10_881_SC42.</title>
        <authorList>
            <person name="Huot-Creasy H."/>
            <person name="McCracken C.L."/>
            <person name="Humphries M."/>
            <person name="Sachse K."/>
            <person name="Laroucau K."/>
            <person name="Bavoil P."/>
            <person name="Myers G.S."/>
        </authorList>
    </citation>
    <scope>NUCLEOTIDE SEQUENCE [LARGE SCALE GENOMIC DNA]</scope>
    <source>
        <strain evidence="14">10_881_SC42</strain>
    </source>
</reference>
<comment type="function">
    <text evidence="1">Catalyzes the condensation of (S)-aspartate-beta-semialdehyde [(S)-ASA] and pyruvate to 4-hydroxy-tetrahydrodipicolinate (HTPA).</text>
</comment>
<dbReference type="NCBIfam" id="TIGR00674">
    <property type="entry name" value="dapA"/>
    <property type="match status" value="1"/>
</dbReference>
<dbReference type="PANTHER" id="PTHR12128:SF66">
    <property type="entry name" value="4-HYDROXY-2-OXOGLUTARATE ALDOLASE, MITOCHONDRIAL"/>
    <property type="match status" value="1"/>
</dbReference>
<protein>
    <recommendedName>
        <fullName evidence="4 12">4-hydroxy-tetrahydrodipicolinate synthase</fullName>
        <ecNumber evidence="4 12">4.3.3.7</ecNumber>
    </recommendedName>
</protein>
<evidence type="ECO:0000256" key="9">
    <source>
        <dbReference type="ARBA" id="ARBA00023239"/>
    </source>
</evidence>
<keyword evidence="7" id="KW-0220">Diaminopimelate biosynthesis</keyword>
<dbReference type="PROSITE" id="PS00666">
    <property type="entry name" value="DHDPS_2"/>
    <property type="match status" value="1"/>
</dbReference>
<dbReference type="RefSeq" id="WP_020356382.1">
    <property type="nucleotide sequence ID" value="NZ_KE360587.1"/>
</dbReference>
<proteinExistence type="inferred from homology"/>
<evidence type="ECO:0000256" key="3">
    <source>
        <dbReference type="ARBA" id="ARBA00007592"/>
    </source>
</evidence>
<sequence>MQLFTACVTPFLPNGSIDFPSLKQLLFLQEKEGNGIILLGSTGESLSLTSKEKKDIIAFACNCGLTVPLVVGVAGTSLYEASEWIYWCRDYPITGFLITCPIYTNPGIHGQTLWFESLLNIANRPTILYNIPSRAGTPLYTETVRALIQHPHFSGIKDSGRSIEKFREYASIDDKLMLYCGDDSLWPQMYIEGACGLISVLSNSWPKETKEYVNYCGDPFQTLLWKEICHWMSQTTNPIAIKALLAYKKEISHFVLRLPLSKRDFYQQCSLTEVVERMAQWSQACVSI</sequence>
<evidence type="ECO:0000256" key="11">
    <source>
        <dbReference type="ARBA" id="ARBA00047836"/>
    </source>
</evidence>
<evidence type="ECO:0000256" key="7">
    <source>
        <dbReference type="ARBA" id="ARBA00022915"/>
    </source>
</evidence>
<evidence type="ECO:0000256" key="10">
    <source>
        <dbReference type="ARBA" id="ARBA00023270"/>
    </source>
</evidence>
<keyword evidence="15" id="KW-1185">Reference proteome</keyword>
<accession>A0ABN0MSB5</accession>
<dbReference type="SMART" id="SM01130">
    <property type="entry name" value="DHDPS"/>
    <property type="match status" value="1"/>
</dbReference>
<evidence type="ECO:0000256" key="12">
    <source>
        <dbReference type="NCBIfam" id="TIGR00674"/>
    </source>
</evidence>
<evidence type="ECO:0000313" key="15">
    <source>
        <dbReference type="Proteomes" id="UP000014821"/>
    </source>
</evidence>
<keyword evidence="9 13" id="KW-0456">Lyase</keyword>
<dbReference type="InterPro" id="IPR013785">
    <property type="entry name" value="Aldolase_TIM"/>
</dbReference>
<dbReference type="GO" id="GO:0008840">
    <property type="term" value="F:4-hydroxy-tetrahydrodipicolinate synthase activity"/>
    <property type="evidence" value="ECO:0007669"/>
    <property type="project" value="UniProtKB-EC"/>
</dbReference>
<dbReference type="PRINTS" id="PR00146">
    <property type="entry name" value="DHPICSNTHASE"/>
</dbReference>
<name>A0ABN0MSB5_9CHLA</name>
<keyword evidence="5" id="KW-0963">Cytoplasm</keyword>
<keyword evidence="8" id="KW-0457">Lysine biosynthesis</keyword>
<evidence type="ECO:0000256" key="8">
    <source>
        <dbReference type="ARBA" id="ARBA00023154"/>
    </source>
</evidence>
<dbReference type="Pfam" id="PF00701">
    <property type="entry name" value="DHDPS"/>
    <property type="match status" value="1"/>
</dbReference>
<dbReference type="Gene3D" id="3.20.20.70">
    <property type="entry name" value="Aldolase class I"/>
    <property type="match status" value="1"/>
</dbReference>
<evidence type="ECO:0000256" key="5">
    <source>
        <dbReference type="ARBA" id="ARBA00022490"/>
    </source>
</evidence>
<dbReference type="EC" id="4.3.3.7" evidence="4 12"/>
<evidence type="ECO:0000256" key="2">
    <source>
        <dbReference type="ARBA" id="ARBA00005120"/>
    </source>
</evidence>
<dbReference type="SUPFAM" id="SSF51569">
    <property type="entry name" value="Aldolase"/>
    <property type="match status" value="1"/>
</dbReference>
<gene>
    <name evidence="14" type="primary">dapA</name>
    <name evidence="14" type="ORF">CP10881SC42_0895</name>
</gene>
<dbReference type="InterPro" id="IPR005263">
    <property type="entry name" value="DapA"/>
</dbReference>
<keyword evidence="6" id="KW-0028">Amino-acid biosynthesis</keyword>
<evidence type="ECO:0000256" key="1">
    <source>
        <dbReference type="ARBA" id="ARBA00003294"/>
    </source>
</evidence>
<comment type="pathway">
    <text evidence="2">Amino-acid biosynthesis; L-lysine biosynthesis via DAP pathway; (S)-tetrahydrodipicolinate from L-aspartate: step 3/4.</text>
</comment>
<dbReference type="InterPro" id="IPR002220">
    <property type="entry name" value="DapA-like"/>
</dbReference>
<dbReference type="PANTHER" id="PTHR12128">
    <property type="entry name" value="DIHYDRODIPICOLINATE SYNTHASE"/>
    <property type="match status" value="1"/>
</dbReference>
<dbReference type="PROSITE" id="PS00665">
    <property type="entry name" value="DHDPS_1"/>
    <property type="match status" value="1"/>
</dbReference>
<evidence type="ECO:0000256" key="4">
    <source>
        <dbReference type="ARBA" id="ARBA00012086"/>
    </source>
</evidence>
<comment type="caution">
    <text evidence="14">The sequence shown here is derived from an EMBL/GenBank/DDBJ whole genome shotgun (WGS) entry which is preliminary data.</text>
</comment>
<dbReference type="InterPro" id="IPR020624">
    <property type="entry name" value="Schiff_base-form_aldolases_CS"/>
</dbReference>
<dbReference type="InterPro" id="IPR020625">
    <property type="entry name" value="Schiff_base-form_aldolases_AS"/>
</dbReference>
<evidence type="ECO:0000313" key="14">
    <source>
        <dbReference type="EMBL" id="EPP38319.1"/>
    </source>
</evidence>
<dbReference type="PIRSF" id="PIRSF001365">
    <property type="entry name" value="DHDPS"/>
    <property type="match status" value="1"/>
</dbReference>
<keyword evidence="10" id="KW-0704">Schiff base</keyword>
<dbReference type="EMBL" id="ATND01000002">
    <property type="protein sequence ID" value="EPP38319.1"/>
    <property type="molecule type" value="Genomic_DNA"/>
</dbReference>
<comment type="catalytic activity">
    <reaction evidence="11">
        <text>L-aspartate 4-semialdehyde + pyruvate = (2S,4S)-4-hydroxy-2,3,4,5-tetrahydrodipicolinate + H2O + H(+)</text>
        <dbReference type="Rhea" id="RHEA:34171"/>
        <dbReference type="ChEBI" id="CHEBI:15361"/>
        <dbReference type="ChEBI" id="CHEBI:15377"/>
        <dbReference type="ChEBI" id="CHEBI:15378"/>
        <dbReference type="ChEBI" id="CHEBI:67139"/>
        <dbReference type="ChEBI" id="CHEBI:537519"/>
        <dbReference type="EC" id="4.3.3.7"/>
    </reaction>
</comment>
<organism evidence="14 15">
    <name type="scientific">Chlamydia avium</name>
    <dbReference type="NCBI Taxonomy" id="1457141"/>
    <lineage>
        <taxon>Bacteria</taxon>
        <taxon>Pseudomonadati</taxon>
        <taxon>Chlamydiota</taxon>
        <taxon>Chlamydiia</taxon>
        <taxon>Chlamydiales</taxon>
        <taxon>Chlamydiaceae</taxon>
        <taxon>Chlamydia/Chlamydophila group</taxon>
        <taxon>Chlamydia</taxon>
    </lineage>
</organism>